<comment type="similarity">
    <text evidence="2 7">Belongs to the major facilitator superfamily. Sugar transporter (TC 2.A.1.1) family.</text>
</comment>
<evidence type="ECO:0000256" key="7">
    <source>
        <dbReference type="RuleBase" id="RU003346"/>
    </source>
</evidence>
<comment type="subcellular location">
    <subcellularLocation>
        <location evidence="1">Membrane</location>
        <topology evidence="1">Multi-pass membrane protein</topology>
    </subcellularLocation>
</comment>
<feature type="transmembrane region" description="Helical" evidence="8">
    <location>
        <begin position="36"/>
        <end position="58"/>
    </location>
</feature>
<evidence type="ECO:0000313" key="10">
    <source>
        <dbReference type="EMBL" id="KAF2171867.1"/>
    </source>
</evidence>
<feature type="transmembrane region" description="Helical" evidence="8">
    <location>
        <begin position="108"/>
        <end position="126"/>
    </location>
</feature>
<dbReference type="InterPro" id="IPR050360">
    <property type="entry name" value="MFS_Sugar_Transporters"/>
</dbReference>
<evidence type="ECO:0000256" key="6">
    <source>
        <dbReference type="ARBA" id="ARBA00023136"/>
    </source>
</evidence>
<feature type="transmembrane region" description="Helical" evidence="8">
    <location>
        <begin position="198"/>
        <end position="219"/>
    </location>
</feature>
<accession>A0A6A6CXC2</accession>
<proteinExistence type="inferred from homology"/>
<name>A0A6A6CXC2_ZASCE</name>
<dbReference type="GO" id="GO:0005351">
    <property type="term" value="F:carbohydrate:proton symporter activity"/>
    <property type="evidence" value="ECO:0007669"/>
    <property type="project" value="TreeGrafter"/>
</dbReference>
<dbReference type="NCBIfam" id="TIGR00879">
    <property type="entry name" value="SP"/>
    <property type="match status" value="1"/>
</dbReference>
<dbReference type="FunFam" id="1.20.1250.20:FF:000134">
    <property type="entry name" value="MFS sugar transporter protein"/>
    <property type="match status" value="1"/>
</dbReference>
<feature type="transmembrane region" description="Helical" evidence="8">
    <location>
        <begin position="327"/>
        <end position="348"/>
    </location>
</feature>
<feature type="transmembrane region" description="Helical" evidence="8">
    <location>
        <begin position="390"/>
        <end position="414"/>
    </location>
</feature>
<protein>
    <recommendedName>
        <fullName evidence="9">Major facilitator superfamily (MFS) profile domain-containing protein</fullName>
    </recommendedName>
</protein>
<feature type="transmembrane region" description="Helical" evidence="8">
    <location>
        <begin position="174"/>
        <end position="192"/>
    </location>
</feature>
<dbReference type="Gene3D" id="1.20.1250.20">
    <property type="entry name" value="MFS general substrate transporter like domains"/>
    <property type="match status" value="1"/>
</dbReference>
<keyword evidence="4 8" id="KW-0812">Transmembrane</keyword>
<feature type="transmembrane region" description="Helical" evidence="8">
    <location>
        <begin position="78"/>
        <end position="101"/>
    </location>
</feature>
<dbReference type="AlphaFoldDB" id="A0A6A6CXC2"/>
<evidence type="ECO:0000259" key="9">
    <source>
        <dbReference type="PROSITE" id="PS50850"/>
    </source>
</evidence>
<dbReference type="GeneID" id="54563710"/>
<feature type="domain" description="Major facilitator superfamily (MFS) profile" evidence="9">
    <location>
        <begin position="39"/>
        <end position="478"/>
    </location>
</feature>
<dbReference type="InterPro" id="IPR005828">
    <property type="entry name" value="MFS_sugar_transport-like"/>
</dbReference>
<dbReference type="InterPro" id="IPR003663">
    <property type="entry name" value="Sugar/inositol_transpt"/>
</dbReference>
<organism evidence="10 11">
    <name type="scientific">Zasmidium cellare ATCC 36951</name>
    <dbReference type="NCBI Taxonomy" id="1080233"/>
    <lineage>
        <taxon>Eukaryota</taxon>
        <taxon>Fungi</taxon>
        <taxon>Dikarya</taxon>
        <taxon>Ascomycota</taxon>
        <taxon>Pezizomycotina</taxon>
        <taxon>Dothideomycetes</taxon>
        <taxon>Dothideomycetidae</taxon>
        <taxon>Mycosphaerellales</taxon>
        <taxon>Mycosphaerellaceae</taxon>
        <taxon>Zasmidium</taxon>
    </lineage>
</organism>
<dbReference type="SUPFAM" id="SSF103473">
    <property type="entry name" value="MFS general substrate transporter"/>
    <property type="match status" value="1"/>
</dbReference>
<keyword evidence="3 7" id="KW-0813">Transport</keyword>
<evidence type="ECO:0000256" key="5">
    <source>
        <dbReference type="ARBA" id="ARBA00022989"/>
    </source>
</evidence>
<sequence length="531" mass="57403">MVAGPAANSGGGDEIYKSLPNNCRRQWFRDPGLRRLNIGIFLTFASATANGFDASLMNGLLAIPQFTTDVVQDSSTNVLGLMIAAISLGGLAALVPAGYVSDTLGRKICLAIGTAIMIIASITQALTTGPWAFLATKLILGVGIAFILIPAPALTTETAHPRSRGAVTACFQTAFYWGAIVSAAATLGGLYISSSWSWRMPIMLQIFFPGLQIIGLILIPESPRFLVAKGKKEQAFKILSKFHANGDDSDALVAYEFDEICEAIQREQDATTGSSWKMFFATPGNRHRLLICFLVGIMIQWAGNGIVSYYLAPILKSVGITDPSQQALINLGLQIWNAIMALGGAMAAERFGRRPLWLISAIGMLFAFSILTALSAVYAEKGDQAAGKAVIAMLFIFFGFYDIAFTPLSFAYPVEILPYKLRTRGLSVTLTTVFGAGFFNQYVNPIALEKLAWKFYFVYIGCLVVFIVLIYLLFPETKGRSLEEIAEVFDGPVAETEAHRSASVALSIATEGDLKGRVLEEKVVAAHHEEV</sequence>
<keyword evidence="5 8" id="KW-1133">Transmembrane helix</keyword>
<feature type="transmembrane region" description="Helical" evidence="8">
    <location>
        <begin position="132"/>
        <end position="154"/>
    </location>
</feature>
<dbReference type="Proteomes" id="UP000799537">
    <property type="component" value="Unassembled WGS sequence"/>
</dbReference>
<feature type="transmembrane region" description="Helical" evidence="8">
    <location>
        <begin position="426"/>
        <end position="443"/>
    </location>
</feature>
<dbReference type="InterPro" id="IPR020846">
    <property type="entry name" value="MFS_dom"/>
</dbReference>
<keyword evidence="11" id="KW-1185">Reference proteome</keyword>
<dbReference type="RefSeq" id="XP_033672756.1">
    <property type="nucleotide sequence ID" value="XM_033810438.1"/>
</dbReference>
<dbReference type="PROSITE" id="PS00216">
    <property type="entry name" value="SUGAR_TRANSPORT_1"/>
    <property type="match status" value="1"/>
</dbReference>
<evidence type="ECO:0000256" key="2">
    <source>
        <dbReference type="ARBA" id="ARBA00010992"/>
    </source>
</evidence>
<dbReference type="Pfam" id="PF00083">
    <property type="entry name" value="Sugar_tr"/>
    <property type="match status" value="1"/>
</dbReference>
<evidence type="ECO:0000256" key="1">
    <source>
        <dbReference type="ARBA" id="ARBA00004141"/>
    </source>
</evidence>
<evidence type="ECO:0000256" key="8">
    <source>
        <dbReference type="SAM" id="Phobius"/>
    </source>
</evidence>
<dbReference type="PROSITE" id="PS50850">
    <property type="entry name" value="MFS"/>
    <property type="match status" value="1"/>
</dbReference>
<dbReference type="OrthoDB" id="6133115at2759"/>
<dbReference type="EMBL" id="ML993582">
    <property type="protein sequence ID" value="KAF2171867.1"/>
    <property type="molecule type" value="Genomic_DNA"/>
</dbReference>
<feature type="transmembrane region" description="Helical" evidence="8">
    <location>
        <begin position="455"/>
        <end position="474"/>
    </location>
</feature>
<reference evidence="10" key="1">
    <citation type="journal article" date="2020" name="Stud. Mycol.">
        <title>101 Dothideomycetes genomes: a test case for predicting lifestyles and emergence of pathogens.</title>
        <authorList>
            <person name="Haridas S."/>
            <person name="Albert R."/>
            <person name="Binder M."/>
            <person name="Bloem J."/>
            <person name="Labutti K."/>
            <person name="Salamov A."/>
            <person name="Andreopoulos B."/>
            <person name="Baker S."/>
            <person name="Barry K."/>
            <person name="Bills G."/>
            <person name="Bluhm B."/>
            <person name="Cannon C."/>
            <person name="Castanera R."/>
            <person name="Culley D."/>
            <person name="Daum C."/>
            <person name="Ezra D."/>
            <person name="Gonzalez J."/>
            <person name="Henrissat B."/>
            <person name="Kuo A."/>
            <person name="Liang C."/>
            <person name="Lipzen A."/>
            <person name="Lutzoni F."/>
            <person name="Magnuson J."/>
            <person name="Mondo S."/>
            <person name="Nolan M."/>
            <person name="Ohm R."/>
            <person name="Pangilinan J."/>
            <person name="Park H.-J."/>
            <person name="Ramirez L."/>
            <person name="Alfaro M."/>
            <person name="Sun H."/>
            <person name="Tritt A."/>
            <person name="Yoshinaga Y."/>
            <person name="Zwiers L.-H."/>
            <person name="Turgeon B."/>
            <person name="Goodwin S."/>
            <person name="Spatafora J."/>
            <person name="Crous P."/>
            <person name="Grigoriev I."/>
        </authorList>
    </citation>
    <scope>NUCLEOTIDE SEQUENCE</scope>
    <source>
        <strain evidence="10">ATCC 36951</strain>
    </source>
</reference>
<dbReference type="PANTHER" id="PTHR48022">
    <property type="entry name" value="PLASTIDIC GLUCOSE TRANSPORTER 4"/>
    <property type="match status" value="1"/>
</dbReference>
<evidence type="ECO:0000256" key="3">
    <source>
        <dbReference type="ARBA" id="ARBA00022448"/>
    </source>
</evidence>
<evidence type="ECO:0000256" key="4">
    <source>
        <dbReference type="ARBA" id="ARBA00022692"/>
    </source>
</evidence>
<keyword evidence="6 8" id="KW-0472">Membrane</keyword>
<evidence type="ECO:0000313" key="11">
    <source>
        <dbReference type="Proteomes" id="UP000799537"/>
    </source>
</evidence>
<feature type="transmembrane region" description="Helical" evidence="8">
    <location>
        <begin position="289"/>
        <end position="312"/>
    </location>
</feature>
<dbReference type="PANTHER" id="PTHR48022:SF64">
    <property type="entry name" value="MAJOR FACILITATOR SUPERFAMILY (MFS) PROFILE DOMAIN-CONTAINING PROTEIN"/>
    <property type="match status" value="1"/>
</dbReference>
<dbReference type="InterPro" id="IPR036259">
    <property type="entry name" value="MFS_trans_sf"/>
</dbReference>
<dbReference type="GO" id="GO:0016020">
    <property type="term" value="C:membrane"/>
    <property type="evidence" value="ECO:0007669"/>
    <property type="project" value="UniProtKB-SubCell"/>
</dbReference>
<gene>
    <name evidence="10" type="ORF">M409DRAFT_35751</name>
</gene>
<dbReference type="InterPro" id="IPR005829">
    <property type="entry name" value="Sugar_transporter_CS"/>
</dbReference>
<feature type="transmembrane region" description="Helical" evidence="8">
    <location>
        <begin position="355"/>
        <end position="378"/>
    </location>
</feature>